<evidence type="ECO:0000313" key="3">
    <source>
        <dbReference type="EMBL" id="ALO66854.1"/>
    </source>
</evidence>
<name>A0A0S2LZU2_9MICC</name>
<dbReference type="InterPro" id="IPR003615">
    <property type="entry name" value="HNH_nuc"/>
</dbReference>
<dbReference type="Proteomes" id="UP000059574">
    <property type="component" value="Chromosome"/>
</dbReference>
<protein>
    <recommendedName>
        <fullName evidence="2">DUF222 domain-containing protein</fullName>
    </recommendedName>
</protein>
<feature type="compositionally biased region" description="Low complexity" evidence="1">
    <location>
        <begin position="480"/>
        <end position="492"/>
    </location>
</feature>
<evidence type="ECO:0000259" key="2">
    <source>
        <dbReference type="Pfam" id="PF02720"/>
    </source>
</evidence>
<feature type="region of interest" description="Disordered" evidence="1">
    <location>
        <begin position="412"/>
        <end position="446"/>
    </location>
</feature>
<feature type="domain" description="DUF222" evidence="2">
    <location>
        <begin position="77"/>
        <end position="309"/>
    </location>
</feature>
<sequence length="835" mass="85837">MFPGDRGGEATQDVASLLAGITLPSIEPFGSDNAELVGLPALALYPLPEPGSELGLVVESPSVLSVAEGVRDAGVAALVELKRLEDAVAGCKARLVARVVGAAAVEASVWALDGFQRGVASAGLATEVAFALGIPEPSAASLLEHSVVLLSERPAVLDALEAGELSWRHAVSINDEIATLGSMGSATAADVAVLEGRLLFLAPGTTAFSFLGKARRAREKMFPESIPVRVKEAFAKRKLVCSLGADGMAWLGLHMPAVSASGIYTRCTRLARAIKADGVRAQAVADAAGTGQDCREHRTLAQLRADVAAILLLGQNLPESATQLLNDAEATLPTNNPANPETNPGTRAGTSTGTGMSSDRRAERGAKGGTSTGAGNSTSQSTGVDCGAGAGSGSGVVGGLGGQGSAFRATVRRDGKDPEPDVPPCFGKHAPLADTATNPDVDITSDTTGTSTGVVITSDATGGMGGSVLDLDDVPVWATRPTPTSGTSPSGASPGGVAAGGVLSSRGGGEGTPLPTTSPAAPATDPTAGIVSADAATAHAPAAGIVSAAAATALYFTSDDDPADPVDSDGRNLIDPADLIDPVDAVDVVGLVGDGSGLVGDVVDGLVEDPQADYERQLVELAAHGVMVDPPLPDALVLVKVPFLGLLGITDEPAELVGPQSGPIPEDVARKLLKNCSSFLRVLTDPITGEALPLEPQRYILRAAERAVLQGLAGCCYVPNCPHPVLDTELDHLRAFEFGGASVMANLRPACKRHHLMKHFKDDKNRRGRRRCIDEPERHGIKLRGWTPQATPDGRIGWITPGGRYRPPLNTEPERPEYPKWLKNLINKTTKKSAS</sequence>
<dbReference type="AlphaFoldDB" id="A0A0S2LZU2"/>
<dbReference type="Pfam" id="PF02720">
    <property type="entry name" value="DUF222"/>
    <property type="match status" value="1"/>
</dbReference>
<feature type="compositionally biased region" description="Low complexity" evidence="1">
    <location>
        <begin position="330"/>
        <end position="346"/>
    </location>
</feature>
<dbReference type="EMBL" id="CP013200">
    <property type="protein sequence ID" value="ALO66854.1"/>
    <property type="molecule type" value="Genomic_DNA"/>
</dbReference>
<feature type="compositionally biased region" description="Polar residues" evidence="1">
    <location>
        <begin position="348"/>
        <end position="357"/>
    </location>
</feature>
<feature type="region of interest" description="Disordered" evidence="1">
    <location>
        <begin position="330"/>
        <end position="386"/>
    </location>
</feature>
<reference evidence="3 4" key="2">
    <citation type="journal article" date="2016" name="J. Biotechnol.">
        <title>Complete genome sequence of Arthrobacter alpinus ERGS4:06, a yellow pigmented bacterium tolerant to cold and radiations isolated from Sikkim Himalaya.</title>
        <authorList>
            <person name="Kumar R."/>
            <person name="Singh D."/>
            <person name="Swarnkar M.K."/>
            <person name="Singh A.K."/>
            <person name="Kumar S."/>
        </authorList>
    </citation>
    <scope>NUCLEOTIDE SEQUENCE [LARGE SCALE GENOMIC DNA]</scope>
    <source>
        <strain evidence="3 4">ERGS4:06</strain>
    </source>
</reference>
<dbReference type="InterPro" id="IPR003870">
    <property type="entry name" value="DUF222"/>
</dbReference>
<feature type="compositionally biased region" description="Low complexity" evidence="1">
    <location>
        <begin position="373"/>
        <end position="385"/>
    </location>
</feature>
<gene>
    <name evidence="3" type="ORF">AS189_10515</name>
</gene>
<feature type="compositionally biased region" description="Low complexity" evidence="1">
    <location>
        <begin position="512"/>
        <end position="524"/>
    </location>
</feature>
<accession>A0A0S2LZU2</accession>
<proteinExistence type="predicted"/>
<feature type="region of interest" description="Disordered" evidence="1">
    <location>
        <begin position="480"/>
        <end position="524"/>
    </location>
</feature>
<organism evidence="3 4">
    <name type="scientific">Arthrobacter alpinus</name>
    <dbReference type="NCBI Taxonomy" id="656366"/>
    <lineage>
        <taxon>Bacteria</taxon>
        <taxon>Bacillati</taxon>
        <taxon>Actinomycetota</taxon>
        <taxon>Actinomycetes</taxon>
        <taxon>Micrococcales</taxon>
        <taxon>Micrococcaceae</taxon>
        <taxon>Arthrobacter</taxon>
    </lineage>
</organism>
<evidence type="ECO:0000313" key="4">
    <source>
        <dbReference type="Proteomes" id="UP000059574"/>
    </source>
</evidence>
<dbReference type="CDD" id="cd00085">
    <property type="entry name" value="HNHc"/>
    <property type="match status" value="1"/>
</dbReference>
<reference evidence="4" key="1">
    <citation type="submission" date="2015-11" db="EMBL/GenBank/DDBJ databases">
        <authorList>
            <person name="Kumar R."/>
            <person name="Singh D."/>
            <person name="Swarnkar M.K."/>
            <person name="Singh A.K."/>
            <person name="Kumar S."/>
        </authorList>
    </citation>
    <scope>NUCLEOTIDE SEQUENCE [LARGE SCALE GENOMIC DNA]</scope>
    <source>
        <strain evidence="4">ERGS4:06</strain>
    </source>
</reference>
<evidence type="ECO:0000256" key="1">
    <source>
        <dbReference type="SAM" id="MobiDB-lite"/>
    </source>
</evidence>
<dbReference type="Gene3D" id="1.10.30.50">
    <property type="match status" value="1"/>
</dbReference>